<dbReference type="EMBL" id="CP043046">
    <property type="protein sequence ID" value="QEI06765.1"/>
    <property type="molecule type" value="Genomic_DNA"/>
</dbReference>
<dbReference type="KEGG" id="pacr:FXN63_13685"/>
<accession>A0A5C0AXB0</accession>
<protein>
    <submittedName>
        <fullName evidence="2">Uncharacterized protein</fullName>
    </submittedName>
</protein>
<organism evidence="2 3">
    <name type="scientific">Pigmentiphaga aceris</name>
    <dbReference type="NCBI Taxonomy" id="1940612"/>
    <lineage>
        <taxon>Bacteria</taxon>
        <taxon>Pseudomonadati</taxon>
        <taxon>Pseudomonadota</taxon>
        <taxon>Betaproteobacteria</taxon>
        <taxon>Burkholderiales</taxon>
        <taxon>Alcaligenaceae</taxon>
        <taxon>Pigmentiphaga</taxon>
    </lineage>
</organism>
<keyword evidence="3" id="KW-1185">Reference proteome</keyword>
<gene>
    <name evidence="2" type="ORF">FXN63_13685</name>
</gene>
<sequence>MTYTKPTLLTALAALSLMCVTQAHALTCEADPAKFAFTDDKLTVFRFGTPEQVDRAYQTLKDTIGPLDKYAATTVFYSKGYTKLTQHVCADGKCSVPDIGKGFSACSAGGMSLADACYPLAVAYQNKLYCLLAPSNKTASGESATYVPLKP</sequence>
<evidence type="ECO:0000313" key="3">
    <source>
        <dbReference type="Proteomes" id="UP000325161"/>
    </source>
</evidence>
<dbReference type="OrthoDB" id="8633761at2"/>
<dbReference type="RefSeq" id="WP_148815699.1">
    <property type="nucleotide sequence ID" value="NZ_CP043046.1"/>
</dbReference>
<dbReference type="AlphaFoldDB" id="A0A5C0AXB0"/>
<dbReference type="Proteomes" id="UP000325161">
    <property type="component" value="Chromosome"/>
</dbReference>
<keyword evidence="1" id="KW-0732">Signal</keyword>
<feature type="signal peptide" evidence="1">
    <location>
        <begin position="1"/>
        <end position="25"/>
    </location>
</feature>
<reference evidence="2 3" key="1">
    <citation type="submission" date="2019-08" db="EMBL/GenBank/DDBJ databases">
        <title>Amphibian skin-associated Pigmentiphaga: genome sequence and occurrence across geography and hosts.</title>
        <authorList>
            <person name="Bletz M.C."/>
            <person name="Bunk B."/>
            <person name="Sproeer C."/>
            <person name="Biwer P."/>
            <person name="Reiter S."/>
            <person name="Rabemananjara F.C.E."/>
            <person name="Schulz S."/>
            <person name="Overmann J."/>
            <person name="Vences M."/>
        </authorList>
    </citation>
    <scope>NUCLEOTIDE SEQUENCE [LARGE SCALE GENOMIC DNA]</scope>
    <source>
        <strain evidence="2 3">Mada1488</strain>
    </source>
</reference>
<name>A0A5C0AXB0_9BURK</name>
<proteinExistence type="predicted"/>
<evidence type="ECO:0000313" key="2">
    <source>
        <dbReference type="EMBL" id="QEI06765.1"/>
    </source>
</evidence>
<feature type="chain" id="PRO_5022819901" evidence="1">
    <location>
        <begin position="26"/>
        <end position="151"/>
    </location>
</feature>
<evidence type="ECO:0000256" key="1">
    <source>
        <dbReference type="SAM" id="SignalP"/>
    </source>
</evidence>